<sequence length="58" mass="6362">MERFSHILLLSISMLLFNSCAAIEGIFKAGMWTGFLIVGVVIALVIWIIVKLVGGGRR</sequence>
<keyword evidence="1" id="KW-0472">Membrane</keyword>
<comment type="caution">
    <text evidence="2">The sequence shown here is derived from an EMBL/GenBank/DDBJ whole genome shotgun (WGS) entry which is preliminary data.</text>
</comment>
<keyword evidence="3" id="KW-1185">Reference proteome</keyword>
<dbReference type="EMBL" id="JACNYL010000006">
    <property type="protein sequence ID" value="MBD1423816.1"/>
    <property type="molecule type" value="Genomic_DNA"/>
</dbReference>
<dbReference type="Proteomes" id="UP000651112">
    <property type="component" value="Unassembled WGS sequence"/>
</dbReference>
<evidence type="ECO:0008006" key="4">
    <source>
        <dbReference type="Google" id="ProtNLM"/>
    </source>
</evidence>
<organism evidence="2 3">
    <name type="scientific">Sphingobacterium chuzhouense</name>
    <dbReference type="NCBI Taxonomy" id="1742264"/>
    <lineage>
        <taxon>Bacteria</taxon>
        <taxon>Pseudomonadati</taxon>
        <taxon>Bacteroidota</taxon>
        <taxon>Sphingobacteriia</taxon>
        <taxon>Sphingobacteriales</taxon>
        <taxon>Sphingobacteriaceae</taxon>
        <taxon>Sphingobacterium</taxon>
    </lineage>
</organism>
<evidence type="ECO:0000313" key="2">
    <source>
        <dbReference type="EMBL" id="MBD1423816.1"/>
    </source>
</evidence>
<protein>
    <recommendedName>
        <fullName evidence="4">Phosphatidate cytidylyltransferase</fullName>
    </recommendedName>
</protein>
<evidence type="ECO:0000313" key="3">
    <source>
        <dbReference type="Proteomes" id="UP000651112"/>
    </source>
</evidence>
<keyword evidence="1" id="KW-0812">Transmembrane</keyword>
<name>A0ABR7XXQ3_9SPHI</name>
<evidence type="ECO:0000256" key="1">
    <source>
        <dbReference type="SAM" id="Phobius"/>
    </source>
</evidence>
<gene>
    <name evidence="2" type="ORF">H8B21_19815</name>
</gene>
<dbReference type="RefSeq" id="WP_190315590.1">
    <property type="nucleotide sequence ID" value="NZ_JACNYL010000006.1"/>
</dbReference>
<reference evidence="2 3" key="1">
    <citation type="submission" date="2020-08" db="EMBL/GenBank/DDBJ databases">
        <title>Sphingobacterium sp. DN00404 isolated from aquaculture water.</title>
        <authorList>
            <person name="Zhang M."/>
        </authorList>
    </citation>
    <scope>NUCLEOTIDE SEQUENCE [LARGE SCALE GENOMIC DNA]</scope>
    <source>
        <strain evidence="2 3">KCTC 42746</strain>
    </source>
</reference>
<keyword evidence="1" id="KW-1133">Transmembrane helix</keyword>
<feature type="transmembrane region" description="Helical" evidence="1">
    <location>
        <begin position="32"/>
        <end position="53"/>
    </location>
</feature>
<accession>A0ABR7XXQ3</accession>
<proteinExistence type="predicted"/>